<dbReference type="GO" id="GO:0000981">
    <property type="term" value="F:DNA-binding transcription factor activity, RNA polymerase II-specific"/>
    <property type="evidence" value="ECO:0007669"/>
    <property type="project" value="TreeGrafter"/>
</dbReference>
<keyword evidence="4 7" id="KW-0863">Zinc-finger</keyword>
<dbReference type="FunFam" id="3.30.160.60:FF:000018">
    <property type="entry name" value="Krueppel-like factor 15"/>
    <property type="match status" value="1"/>
</dbReference>
<dbReference type="InterPro" id="IPR013087">
    <property type="entry name" value="Znf_C2H2_type"/>
</dbReference>
<keyword evidence="3" id="KW-0677">Repeat</keyword>
<sequence>MTAPSTGSEATPLDLRMASPPVPTPHPLYHQSVTLVDPSGKEFLLNMSVEDLRDLVRSTIILREAAENASAEVAPVIPPSAPVTQRKPIPFQESQNGDVISFCLDDDIPRAQQIHVTTTYFPEYISKRRLKELAKVDENVAAAMGRSGDSPPPEEAESRSRVSPAEDDDDDSTEDGRKMHKCRLPGCTKIYSKSSHLKAHLRTHTGEKPYPCNWPSCKWRFARSDELTRHYRKHTGDKPFKCRQCDKAFSRSDHLSLHMKRH</sequence>
<dbReference type="GO" id="GO:0008270">
    <property type="term" value="F:zinc ion binding"/>
    <property type="evidence" value="ECO:0007669"/>
    <property type="project" value="UniProtKB-KW"/>
</dbReference>
<evidence type="ECO:0000256" key="7">
    <source>
        <dbReference type="PROSITE-ProRule" id="PRU00042"/>
    </source>
</evidence>
<dbReference type="PROSITE" id="PS00028">
    <property type="entry name" value="ZINC_FINGER_C2H2_1"/>
    <property type="match status" value="3"/>
</dbReference>
<feature type="region of interest" description="Disordered" evidence="8">
    <location>
        <begin position="1"/>
        <end position="24"/>
    </location>
</feature>
<dbReference type="PANTHER" id="PTHR23235">
    <property type="entry name" value="KRUEPPEL-LIKE TRANSCRIPTION FACTOR"/>
    <property type="match status" value="1"/>
</dbReference>
<dbReference type="OrthoDB" id="4748970at2759"/>
<evidence type="ECO:0000256" key="8">
    <source>
        <dbReference type="SAM" id="MobiDB-lite"/>
    </source>
</evidence>
<comment type="subcellular location">
    <subcellularLocation>
        <location evidence="1">Nucleus</location>
    </subcellularLocation>
</comment>
<dbReference type="FunFam" id="3.30.160.60:FF:000021">
    <property type="entry name" value="Basic krueppel-like factor 3"/>
    <property type="match status" value="1"/>
</dbReference>
<feature type="domain" description="C2H2-type" evidence="9">
    <location>
        <begin position="210"/>
        <end position="239"/>
    </location>
</feature>
<name>A0A1D1UNS6_RAMVA</name>
<accession>A0A1D1UNS6</accession>
<evidence type="ECO:0000256" key="6">
    <source>
        <dbReference type="ARBA" id="ARBA00023242"/>
    </source>
</evidence>
<evidence type="ECO:0000256" key="3">
    <source>
        <dbReference type="ARBA" id="ARBA00022737"/>
    </source>
</evidence>
<dbReference type="AlphaFoldDB" id="A0A1D1UNS6"/>
<keyword evidence="6" id="KW-0539">Nucleus</keyword>
<feature type="domain" description="C2H2-type" evidence="9">
    <location>
        <begin position="180"/>
        <end position="209"/>
    </location>
</feature>
<dbReference type="GO" id="GO:0005634">
    <property type="term" value="C:nucleus"/>
    <property type="evidence" value="ECO:0007669"/>
    <property type="project" value="UniProtKB-SubCell"/>
</dbReference>
<keyword evidence="2" id="KW-0479">Metal-binding</keyword>
<feature type="domain" description="C2H2-type" evidence="9">
    <location>
        <begin position="240"/>
        <end position="262"/>
    </location>
</feature>
<evidence type="ECO:0000313" key="10">
    <source>
        <dbReference type="EMBL" id="GAU91379.1"/>
    </source>
</evidence>
<evidence type="ECO:0000256" key="1">
    <source>
        <dbReference type="ARBA" id="ARBA00004123"/>
    </source>
</evidence>
<protein>
    <recommendedName>
        <fullName evidence="9">C2H2-type domain-containing protein</fullName>
    </recommendedName>
</protein>
<dbReference type="InterPro" id="IPR036236">
    <property type="entry name" value="Znf_C2H2_sf"/>
</dbReference>
<reference evidence="10 11" key="1">
    <citation type="journal article" date="2016" name="Nat. Commun.">
        <title>Extremotolerant tardigrade genome and improved radiotolerance of human cultured cells by tardigrade-unique protein.</title>
        <authorList>
            <person name="Hashimoto T."/>
            <person name="Horikawa D.D."/>
            <person name="Saito Y."/>
            <person name="Kuwahara H."/>
            <person name="Kozuka-Hata H."/>
            <person name="Shin-I T."/>
            <person name="Minakuchi Y."/>
            <person name="Ohishi K."/>
            <person name="Motoyama A."/>
            <person name="Aizu T."/>
            <person name="Enomoto A."/>
            <person name="Kondo K."/>
            <person name="Tanaka S."/>
            <person name="Hara Y."/>
            <person name="Koshikawa S."/>
            <person name="Sagara H."/>
            <person name="Miura T."/>
            <person name="Yokobori S."/>
            <person name="Miyagawa K."/>
            <person name="Suzuki Y."/>
            <person name="Kubo T."/>
            <person name="Oyama M."/>
            <person name="Kohara Y."/>
            <person name="Fujiyama A."/>
            <person name="Arakawa K."/>
            <person name="Katayama T."/>
            <person name="Toyoda A."/>
            <person name="Kunieda T."/>
        </authorList>
    </citation>
    <scope>NUCLEOTIDE SEQUENCE [LARGE SCALE GENOMIC DNA]</scope>
    <source>
        <strain evidence="10 11">YOKOZUNA-1</strain>
    </source>
</reference>
<dbReference type="Proteomes" id="UP000186922">
    <property type="component" value="Unassembled WGS sequence"/>
</dbReference>
<organism evidence="10 11">
    <name type="scientific">Ramazzottius varieornatus</name>
    <name type="common">Water bear</name>
    <name type="synonym">Tardigrade</name>
    <dbReference type="NCBI Taxonomy" id="947166"/>
    <lineage>
        <taxon>Eukaryota</taxon>
        <taxon>Metazoa</taxon>
        <taxon>Ecdysozoa</taxon>
        <taxon>Tardigrada</taxon>
        <taxon>Eutardigrada</taxon>
        <taxon>Parachela</taxon>
        <taxon>Hypsibioidea</taxon>
        <taxon>Ramazzottiidae</taxon>
        <taxon>Ramazzottius</taxon>
    </lineage>
</organism>
<evidence type="ECO:0000256" key="5">
    <source>
        <dbReference type="ARBA" id="ARBA00022833"/>
    </source>
</evidence>
<dbReference type="Pfam" id="PF00096">
    <property type="entry name" value="zf-C2H2"/>
    <property type="match status" value="3"/>
</dbReference>
<evidence type="ECO:0000259" key="9">
    <source>
        <dbReference type="PROSITE" id="PS50157"/>
    </source>
</evidence>
<evidence type="ECO:0000313" key="11">
    <source>
        <dbReference type="Proteomes" id="UP000186922"/>
    </source>
</evidence>
<dbReference type="PROSITE" id="PS50157">
    <property type="entry name" value="ZINC_FINGER_C2H2_2"/>
    <property type="match status" value="3"/>
</dbReference>
<keyword evidence="5" id="KW-0862">Zinc</keyword>
<dbReference type="EMBL" id="BDGG01000002">
    <property type="protein sequence ID" value="GAU91379.1"/>
    <property type="molecule type" value="Genomic_DNA"/>
</dbReference>
<evidence type="ECO:0000256" key="2">
    <source>
        <dbReference type="ARBA" id="ARBA00022723"/>
    </source>
</evidence>
<proteinExistence type="predicted"/>
<dbReference type="GO" id="GO:0000978">
    <property type="term" value="F:RNA polymerase II cis-regulatory region sequence-specific DNA binding"/>
    <property type="evidence" value="ECO:0007669"/>
    <property type="project" value="TreeGrafter"/>
</dbReference>
<dbReference type="SMART" id="SM00355">
    <property type="entry name" value="ZnF_C2H2"/>
    <property type="match status" value="3"/>
</dbReference>
<gene>
    <name evidence="10" type="primary">RvY_03642-1</name>
    <name evidence="10" type="synonym">RvY_03642.1</name>
    <name evidence="10" type="ORF">RvY_03642</name>
</gene>
<dbReference type="Gene3D" id="3.30.160.60">
    <property type="entry name" value="Classic Zinc Finger"/>
    <property type="match status" value="3"/>
</dbReference>
<comment type="caution">
    <text evidence="10">The sequence shown here is derived from an EMBL/GenBank/DDBJ whole genome shotgun (WGS) entry which is preliminary data.</text>
</comment>
<dbReference type="PANTHER" id="PTHR23235:SF120">
    <property type="entry name" value="KRUPPEL-LIKE FACTOR 15"/>
    <property type="match status" value="1"/>
</dbReference>
<keyword evidence="11" id="KW-1185">Reference proteome</keyword>
<feature type="region of interest" description="Disordered" evidence="8">
    <location>
        <begin position="143"/>
        <end position="180"/>
    </location>
</feature>
<dbReference type="FunFam" id="3.30.160.60:FF:000736">
    <property type="entry name" value="Zinc finger protein 423"/>
    <property type="match status" value="1"/>
</dbReference>
<dbReference type="STRING" id="947166.A0A1D1UNS6"/>
<dbReference type="SUPFAM" id="SSF57667">
    <property type="entry name" value="beta-beta-alpha zinc fingers"/>
    <property type="match status" value="2"/>
</dbReference>
<evidence type="ECO:0000256" key="4">
    <source>
        <dbReference type="ARBA" id="ARBA00022771"/>
    </source>
</evidence>